<evidence type="ECO:0000256" key="2">
    <source>
        <dbReference type="SAM" id="SignalP"/>
    </source>
</evidence>
<organism evidence="4 5">
    <name type="scientific">Candidatus Electrothrix aarhusensis</name>
    <dbReference type="NCBI Taxonomy" id="1859131"/>
    <lineage>
        <taxon>Bacteria</taxon>
        <taxon>Pseudomonadati</taxon>
        <taxon>Thermodesulfobacteriota</taxon>
        <taxon>Desulfobulbia</taxon>
        <taxon>Desulfobulbales</taxon>
        <taxon>Desulfobulbaceae</taxon>
        <taxon>Candidatus Electrothrix</taxon>
    </lineage>
</organism>
<reference evidence="4 5" key="1">
    <citation type="submission" date="2017-01" db="EMBL/GenBank/DDBJ databases">
        <title>The cable genome- insights into the physiology and evolution of filamentous bacteria capable of sulfide oxidation via long distance electron transfer.</title>
        <authorList>
            <person name="Schreiber L."/>
            <person name="Bjerg J.T."/>
            <person name="Boggild A."/>
            <person name="Van De Vossenberg J."/>
            <person name="Meysman F."/>
            <person name="Nielsen L.P."/>
            <person name="Schramm A."/>
            <person name="Kjeldsen K.U."/>
        </authorList>
    </citation>
    <scope>NUCLEOTIDE SEQUENCE [LARGE SCALE GENOMIC DNA]</scope>
    <source>
        <strain evidence="4">MCF</strain>
    </source>
</reference>
<feature type="domain" description="Outer membrane protein beta-barrel" evidence="3">
    <location>
        <begin position="11"/>
        <end position="183"/>
    </location>
</feature>
<proteinExistence type="predicted"/>
<dbReference type="InterPro" id="IPR011250">
    <property type="entry name" value="OMP/PagP_B-barrel"/>
</dbReference>
<evidence type="ECO:0000256" key="1">
    <source>
        <dbReference type="ARBA" id="ARBA00022729"/>
    </source>
</evidence>
<keyword evidence="5" id="KW-1185">Reference proteome</keyword>
<sequence length="185" mass="19987">MKRGIVSTGILALLVGLAGQAQASRLGIHGVYSSGGDVEESEVGIGAQLELPINPILSVELAVTKFSDEIEGNDTAIDQDLTSIGISAVFRGPLGPLGPLGQQLEGYTLFGANYNSFDIDKMEADDAVGFHIGAGLNLPISYNMELFTEYRYTFLETEWETELSDMEEDYSYDFGVAKLGLNFLF</sequence>
<dbReference type="EMBL" id="MTKO01000123">
    <property type="protein sequence ID" value="RWX43333.1"/>
    <property type="molecule type" value="Genomic_DNA"/>
</dbReference>
<keyword evidence="1 2" id="KW-0732">Signal</keyword>
<evidence type="ECO:0000313" key="5">
    <source>
        <dbReference type="Proteomes" id="UP000287853"/>
    </source>
</evidence>
<protein>
    <submittedName>
        <fullName evidence="4">Opacity protein</fullName>
    </submittedName>
</protein>
<dbReference type="AlphaFoldDB" id="A0A444IR80"/>
<dbReference type="InterPro" id="IPR027385">
    <property type="entry name" value="Beta-barrel_OMP"/>
</dbReference>
<evidence type="ECO:0000259" key="3">
    <source>
        <dbReference type="Pfam" id="PF13505"/>
    </source>
</evidence>
<dbReference type="Proteomes" id="UP000287853">
    <property type="component" value="Unassembled WGS sequence"/>
</dbReference>
<feature type="signal peptide" evidence="2">
    <location>
        <begin position="1"/>
        <end position="23"/>
    </location>
</feature>
<feature type="chain" id="PRO_5019035816" evidence="2">
    <location>
        <begin position="24"/>
        <end position="185"/>
    </location>
</feature>
<accession>A0A444IR80</accession>
<dbReference type="SUPFAM" id="SSF56925">
    <property type="entry name" value="OMPA-like"/>
    <property type="match status" value="1"/>
</dbReference>
<dbReference type="Gene3D" id="2.40.160.20">
    <property type="match status" value="1"/>
</dbReference>
<name>A0A444IR80_9BACT</name>
<gene>
    <name evidence="4" type="ORF">H206_02881</name>
</gene>
<dbReference type="Pfam" id="PF13505">
    <property type="entry name" value="OMP_b-brl"/>
    <property type="match status" value="1"/>
</dbReference>
<evidence type="ECO:0000313" key="4">
    <source>
        <dbReference type="EMBL" id="RWX43333.1"/>
    </source>
</evidence>
<comment type="caution">
    <text evidence="4">The sequence shown here is derived from an EMBL/GenBank/DDBJ whole genome shotgun (WGS) entry which is preliminary data.</text>
</comment>